<name>A0A7W3XT06_9BACL</name>
<dbReference type="AlphaFoldDB" id="A0A7W3XT06"/>
<proteinExistence type="predicted"/>
<gene>
    <name evidence="1" type="ORF">FHR92_003589</name>
</gene>
<evidence type="ECO:0000313" key="2">
    <source>
        <dbReference type="Proteomes" id="UP000567067"/>
    </source>
</evidence>
<dbReference type="Proteomes" id="UP000567067">
    <property type="component" value="Unassembled WGS sequence"/>
</dbReference>
<sequence>MAIKQAKEFFEDIDIVEISPNANRVNPQLVIPAITRE</sequence>
<comment type="caution">
    <text evidence="1">The sequence shown here is derived from an EMBL/GenBank/DDBJ whole genome shotgun (WGS) entry which is preliminary data.</text>
</comment>
<dbReference type="EMBL" id="JACJIP010000026">
    <property type="protein sequence ID" value="MBA9087108.1"/>
    <property type="molecule type" value="Genomic_DNA"/>
</dbReference>
<reference evidence="1 2" key="1">
    <citation type="submission" date="2020-08" db="EMBL/GenBank/DDBJ databases">
        <title>Genomic Encyclopedia of Type Strains, Phase III (KMG-III): the genomes of soil and plant-associated and newly described type strains.</title>
        <authorList>
            <person name="Whitman W."/>
        </authorList>
    </citation>
    <scope>NUCLEOTIDE SEQUENCE [LARGE SCALE GENOMIC DNA]</scope>
    <source>
        <strain evidence="1 2">CECT 8693</strain>
    </source>
</reference>
<organism evidence="1 2">
    <name type="scientific">Fontibacillus solani</name>
    <dbReference type="NCBI Taxonomy" id="1572857"/>
    <lineage>
        <taxon>Bacteria</taxon>
        <taxon>Bacillati</taxon>
        <taxon>Bacillota</taxon>
        <taxon>Bacilli</taxon>
        <taxon>Bacillales</taxon>
        <taxon>Paenibacillaceae</taxon>
        <taxon>Fontibacillus</taxon>
    </lineage>
</organism>
<evidence type="ECO:0000313" key="1">
    <source>
        <dbReference type="EMBL" id="MBA9087108.1"/>
    </source>
</evidence>
<protein>
    <submittedName>
        <fullName evidence="1">Uncharacterized protein</fullName>
    </submittedName>
</protein>
<accession>A0A7W3XT06</accession>
<keyword evidence="2" id="KW-1185">Reference proteome</keyword>